<dbReference type="InterPro" id="IPR036086">
    <property type="entry name" value="ParB/Sulfiredoxin_sf"/>
</dbReference>
<keyword evidence="4" id="KW-1185">Reference proteome</keyword>
<dbReference type="SMART" id="SM00470">
    <property type="entry name" value="ParB"/>
    <property type="match status" value="1"/>
</dbReference>
<accession>A0A848IPG7</accession>
<evidence type="ECO:0000313" key="4">
    <source>
        <dbReference type="Proteomes" id="UP000544134"/>
    </source>
</evidence>
<dbReference type="GO" id="GO:0007059">
    <property type="term" value="P:chromosome segregation"/>
    <property type="evidence" value="ECO:0007669"/>
    <property type="project" value="TreeGrafter"/>
</dbReference>
<dbReference type="PANTHER" id="PTHR33375">
    <property type="entry name" value="CHROMOSOME-PARTITIONING PROTEIN PARB-RELATED"/>
    <property type="match status" value="1"/>
</dbReference>
<dbReference type="AlphaFoldDB" id="A0A848IPG7"/>
<evidence type="ECO:0000313" key="3">
    <source>
        <dbReference type="EMBL" id="NMM03140.1"/>
    </source>
</evidence>
<dbReference type="PANTHER" id="PTHR33375:SF1">
    <property type="entry name" value="CHROMOSOME-PARTITIONING PROTEIN PARB-RELATED"/>
    <property type="match status" value="1"/>
</dbReference>
<dbReference type="Pfam" id="PF02195">
    <property type="entry name" value="ParB_N"/>
    <property type="match status" value="1"/>
</dbReference>
<dbReference type="GO" id="GO:0045881">
    <property type="term" value="P:positive regulation of sporulation resulting in formation of a cellular spore"/>
    <property type="evidence" value="ECO:0007669"/>
    <property type="project" value="TreeGrafter"/>
</dbReference>
<evidence type="ECO:0000256" key="1">
    <source>
        <dbReference type="ARBA" id="ARBA00006295"/>
    </source>
</evidence>
<dbReference type="Proteomes" id="UP000544134">
    <property type="component" value="Unassembled WGS sequence"/>
</dbReference>
<comment type="similarity">
    <text evidence="1">Belongs to the ParB family.</text>
</comment>
<dbReference type="SUPFAM" id="SSF110849">
    <property type="entry name" value="ParB/Sulfiredoxin"/>
    <property type="match status" value="1"/>
</dbReference>
<comment type="caution">
    <text evidence="3">The sequence shown here is derived from an EMBL/GenBank/DDBJ whole genome shotgun (WGS) entry which is preliminary data.</text>
</comment>
<proteinExistence type="inferred from homology"/>
<protein>
    <submittedName>
        <fullName evidence="3">ParB/RepB/Spo0J family partition protein</fullName>
    </submittedName>
</protein>
<dbReference type="EMBL" id="JABBGJ010000049">
    <property type="protein sequence ID" value="NMM03140.1"/>
    <property type="molecule type" value="Genomic_DNA"/>
</dbReference>
<dbReference type="InterPro" id="IPR004437">
    <property type="entry name" value="ParB/RepB/Spo0J"/>
</dbReference>
<name>A0A848IPG7_9BURK</name>
<dbReference type="NCBIfam" id="TIGR00180">
    <property type="entry name" value="parB_part"/>
    <property type="match status" value="1"/>
</dbReference>
<evidence type="ECO:0000259" key="2">
    <source>
        <dbReference type="SMART" id="SM00470"/>
    </source>
</evidence>
<dbReference type="GO" id="GO:0003677">
    <property type="term" value="F:DNA binding"/>
    <property type="evidence" value="ECO:0007669"/>
    <property type="project" value="InterPro"/>
</dbReference>
<dbReference type="GO" id="GO:0005694">
    <property type="term" value="C:chromosome"/>
    <property type="evidence" value="ECO:0007669"/>
    <property type="project" value="TreeGrafter"/>
</dbReference>
<dbReference type="InterPro" id="IPR050336">
    <property type="entry name" value="Chromosome_partition/occlusion"/>
</dbReference>
<dbReference type="RefSeq" id="WP_169489895.1">
    <property type="nucleotide sequence ID" value="NZ_JABBGJ010000049.1"/>
</dbReference>
<reference evidence="3 4" key="1">
    <citation type="submission" date="2020-04" db="EMBL/GenBank/DDBJ databases">
        <title>Paraburkholderia sp. RP-4-7 isolated from soil.</title>
        <authorList>
            <person name="Dahal R.H."/>
        </authorList>
    </citation>
    <scope>NUCLEOTIDE SEQUENCE [LARGE SCALE GENOMIC DNA]</scope>
    <source>
        <strain evidence="3 4">RP-4-7</strain>
    </source>
</reference>
<dbReference type="Gene3D" id="3.90.1530.10">
    <property type="entry name" value="Conserved hypothetical protein from pyrococcus furiosus pfu- 392566-001, ParB domain"/>
    <property type="match status" value="1"/>
</dbReference>
<feature type="domain" description="ParB-like N-terminal" evidence="2">
    <location>
        <begin position="61"/>
        <end position="155"/>
    </location>
</feature>
<dbReference type="Gene3D" id="1.10.10.2830">
    <property type="match status" value="1"/>
</dbReference>
<sequence length="342" mass="37959">MAKGRLDLTSRVRQGMAVERLSADERLTKNNVVETAQREAARVTGAALALAPSTLPRKGRFSIRLADLVSNPYNPRTFYNPQTIDSLAKSFSDEGQIDAIKITELAEYPNKRVIVDGERRVRAAKALGNEYIDAELSDEPLGAKDLYLRAYRANKERDEQTVFDDAVAWRKLLNEGVYVDYNELAAAVGESVNQVTKITLLNELPQLFFNKLAQAAKPLGLSHAYNLKLIYERAGEQVAEHWLQEIIEGRASVRRLEQAASADATIKRPGSRRPHYQSRVQFKTPTGADLGELKLFGDGRTELSLKGVQGPAQHKLADRVKALVEEWSLEINDDSDLSASGA</sequence>
<dbReference type="InterPro" id="IPR003115">
    <property type="entry name" value="ParB_N"/>
</dbReference>
<organism evidence="3 4">
    <name type="scientific">Paraburkholderia polaris</name>
    <dbReference type="NCBI Taxonomy" id="2728848"/>
    <lineage>
        <taxon>Bacteria</taxon>
        <taxon>Pseudomonadati</taxon>
        <taxon>Pseudomonadota</taxon>
        <taxon>Betaproteobacteria</taxon>
        <taxon>Burkholderiales</taxon>
        <taxon>Burkholderiaceae</taxon>
        <taxon>Paraburkholderia</taxon>
    </lineage>
</organism>
<gene>
    <name evidence="3" type="ORF">HHL24_35210</name>
</gene>